<evidence type="ECO:0000313" key="3">
    <source>
        <dbReference type="Proteomes" id="UP000009168"/>
    </source>
</evidence>
<dbReference type="SUPFAM" id="SSF55961">
    <property type="entry name" value="Bet v1-like"/>
    <property type="match status" value="1"/>
</dbReference>
<organism evidence="2 3">
    <name type="scientific">Tetrahymena thermophila (strain SB210)</name>
    <dbReference type="NCBI Taxonomy" id="312017"/>
    <lineage>
        <taxon>Eukaryota</taxon>
        <taxon>Sar</taxon>
        <taxon>Alveolata</taxon>
        <taxon>Ciliophora</taxon>
        <taxon>Intramacronucleata</taxon>
        <taxon>Oligohymenophorea</taxon>
        <taxon>Hymenostomatida</taxon>
        <taxon>Tetrahymenina</taxon>
        <taxon>Tetrahymenidae</taxon>
        <taxon>Tetrahymena</taxon>
    </lineage>
</organism>
<dbReference type="AlphaFoldDB" id="W7X1C2"/>
<dbReference type="Gene3D" id="3.30.530.20">
    <property type="match status" value="1"/>
</dbReference>
<protein>
    <submittedName>
        <fullName evidence="2">START-2 domain protein, putative</fullName>
    </submittedName>
</protein>
<dbReference type="CDD" id="cd08877">
    <property type="entry name" value="START_2"/>
    <property type="match status" value="1"/>
</dbReference>
<dbReference type="InterPro" id="IPR023393">
    <property type="entry name" value="START-like_dom_sf"/>
</dbReference>
<accession>W7X1C2</accession>
<gene>
    <name evidence="2" type="ORF">TTHERM_000780668</name>
</gene>
<dbReference type="PANTHER" id="PTHR34560">
    <property type="entry name" value="POLYKETIDE CYCLASE/DEHYDRASE/LIPID TRANSPORT SUPERFAMILY PROTEIN"/>
    <property type="match status" value="1"/>
</dbReference>
<dbReference type="GeneID" id="24440639"/>
<dbReference type="KEGG" id="tet:TTHERM_000780668"/>
<dbReference type="PANTHER" id="PTHR34560:SF1">
    <property type="entry name" value="START DOMAIN-CONTAINING PROTEIN"/>
    <property type="match status" value="1"/>
</dbReference>
<feature type="region of interest" description="Disordered" evidence="1">
    <location>
        <begin position="771"/>
        <end position="792"/>
    </location>
</feature>
<keyword evidence="3" id="KW-1185">Reference proteome</keyword>
<dbReference type="RefSeq" id="XP_012656083.1">
    <property type="nucleotide sequence ID" value="XM_012800629.1"/>
</dbReference>
<name>W7X1C2_TETTS</name>
<dbReference type="OrthoDB" id="288354at2759"/>
<reference evidence="3" key="1">
    <citation type="journal article" date="2006" name="PLoS Biol.">
        <title>Macronuclear genome sequence of the ciliate Tetrahymena thermophila, a model eukaryote.</title>
        <authorList>
            <person name="Eisen J.A."/>
            <person name="Coyne R.S."/>
            <person name="Wu M."/>
            <person name="Wu D."/>
            <person name="Thiagarajan M."/>
            <person name="Wortman J.R."/>
            <person name="Badger J.H."/>
            <person name="Ren Q."/>
            <person name="Amedeo P."/>
            <person name="Jones K.M."/>
            <person name="Tallon L.J."/>
            <person name="Delcher A.L."/>
            <person name="Salzberg S.L."/>
            <person name="Silva J.C."/>
            <person name="Haas B.J."/>
            <person name="Majoros W.H."/>
            <person name="Farzad M."/>
            <person name="Carlton J.M."/>
            <person name="Smith R.K. Jr."/>
            <person name="Garg J."/>
            <person name="Pearlman R.E."/>
            <person name="Karrer K.M."/>
            <person name="Sun L."/>
            <person name="Manning G."/>
            <person name="Elde N.C."/>
            <person name="Turkewitz A.P."/>
            <person name="Asai D.J."/>
            <person name="Wilkes D.E."/>
            <person name="Wang Y."/>
            <person name="Cai H."/>
            <person name="Collins K."/>
            <person name="Stewart B.A."/>
            <person name="Lee S.R."/>
            <person name="Wilamowska K."/>
            <person name="Weinberg Z."/>
            <person name="Ruzzo W.L."/>
            <person name="Wloga D."/>
            <person name="Gaertig J."/>
            <person name="Frankel J."/>
            <person name="Tsao C.-C."/>
            <person name="Gorovsky M.A."/>
            <person name="Keeling P.J."/>
            <person name="Waller R.F."/>
            <person name="Patron N.J."/>
            <person name="Cherry J.M."/>
            <person name="Stover N.A."/>
            <person name="Krieger C.J."/>
            <person name="del Toro C."/>
            <person name="Ryder H.F."/>
            <person name="Williamson S.C."/>
            <person name="Barbeau R.A."/>
            <person name="Hamilton E.P."/>
            <person name="Orias E."/>
        </authorList>
    </citation>
    <scope>NUCLEOTIDE SEQUENCE [LARGE SCALE GENOMIC DNA]</scope>
    <source>
        <strain evidence="3">SB210</strain>
    </source>
</reference>
<evidence type="ECO:0000313" key="2">
    <source>
        <dbReference type="EMBL" id="EWS71382.1"/>
    </source>
</evidence>
<dbReference type="Proteomes" id="UP000009168">
    <property type="component" value="Unassembled WGS sequence"/>
</dbReference>
<dbReference type="InParanoid" id="W7X1C2"/>
<evidence type="ECO:0000256" key="1">
    <source>
        <dbReference type="SAM" id="MobiDB-lite"/>
    </source>
</evidence>
<dbReference type="EMBL" id="GG662313">
    <property type="protein sequence ID" value="EWS71382.1"/>
    <property type="molecule type" value="Genomic_DNA"/>
</dbReference>
<sequence length="792" mass="92893">MQNCNIQVEDSLRMDVIHEEDESNAAKMSFQYLDALRFELTANLNHDCQLIRKALNRLQTSVSQKQINKQLARSQFEQIKEKLDKFFAQKIEPTTESQLEILSYLCNDINHLLQLINENYEEQSDVFADSKYDLSSSQIDAVKKKGNDQYQQVKQKSFAKASQSNIQTETDYQQYLQPNSHRKNYSQLSISGGQQNLYTNQVNQINVKQAQSRFQSSENLQQNITTNNGQYIQINLSDYKSNYKYQNNSQDQDANDSQITASSTYIENEDLVINKPKSIDIKLNSFTIYKQSIQTNLTDIQTQIQTDNINSELIQQYQKQNIIETQNLNQIESQNPKIDLFQVIESKQQNSINTMLFNGNQTQLNDKIQSNISAQQIEKPQSNDSALFHDKTQEKDEAHQNEEKIQTNNNIFQKQVKQNILSQEQDIQVKSTKIVEEENEISENHQSAQSQNIQLENKQPQLNQKSIEQSLQNDFERIKQLFDDKYLDDVEQERIKLIKKMDDFKLQFQEQAVLKNTVIDFENKIGKELDYYQRIYQQLILTTSYIEEKEGWQQEKTKHGMSIQYKKIPNSKLLALRMECEEMEMNIKVLISIVYEIELYQMWFPFCKVGKNLKTVDKACKVVYLKMDVPFISDREVFIHGIGVNRLHKDGSIIIMARSIDKDIECQKETGVDVPTASKCVRVDIPFFTFVFKPLSETKLQLYSVCNMDAHLKLVPDSIINLVLRKFAYFLFEKMIEQNKKFKGSKWEQNMKNNPEFYEWIEREYQKFFQSRPDSKLKSENSQSANPTHKKK</sequence>
<feature type="compositionally biased region" description="Polar residues" evidence="1">
    <location>
        <begin position="780"/>
        <end position="792"/>
    </location>
</feature>
<proteinExistence type="predicted"/>